<evidence type="ECO:0000313" key="2">
    <source>
        <dbReference type="Proteomes" id="UP000266298"/>
    </source>
</evidence>
<evidence type="ECO:0000313" key="1">
    <source>
        <dbReference type="EMBL" id="RII96972.1"/>
    </source>
</evidence>
<dbReference type="Proteomes" id="UP000266298">
    <property type="component" value="Unassembled WGS sequence"/>
</dbReference>
<dbReference type="EMBL" id="QWEC01000124">
    <property type="protein sequence ID" value="RII96972.1"/>
    <property type="molecule type" value="Genomic_DNA"/>
</dbReference>
<protein>
    <submittedName>
        <fullName evidence="1">Uncharacterized protein</fullName>
    </submittedName>
</protein>
<dbReference type="AlphaFoldDB" id="A0A399NS36"/>
<sequence>MPVCVDDDALLKMLYIRDVHGLQVAGIPSTASGRRTRTSRSRDVLGAVGRSTHEEALSRQWRDSLHWLVDASHRQELTHRILESGDRSQLRQVLPPAWDERTQSLLDLEGYSEWHASLSPSVFMNTEDGDEPRAALASATKRGLRVIVVLPLSEPHAEEFSAGGMLMSWEVYRGAGSRAAALEGFRGAS</sequence>
<comment type="caution">
    <text evidence="1">The sequence shown here is derived from an EMBL/GenBank/DDBJ whole genome shotgun (WGS) entry which is preliminary data.</text>
</comment>
<proteinExistence type="predicted"/>
<name>A0A399NS36_9MICO</name>
<gene>
    <name evidence="1" type="ORF">DZF96_09240</name>
</gene>
<reference evidence="1 2" key="1">
    <citation type="submission" date="2018-08" db="EMBL/GenBank/DDBJ databases">
        <title>Genome Sequence of Clavibacter michiganensis Subspecies type strains, and the Atypical Peach-Colored Strains Isolated from Tomato.</title>
        <authorList>
            <person name="Osdaghi E."/>
            <person name="Portier P."/>
            <person name="Briand M."/>
            <person name="Jacques M.-A."/>
        </authorList>
    </citation>
    <scope>NUCLEOTIDE SEQUENCE [LARGE SCALE GENOMIC DNA]</scope>
    <source>
        <strain evidence="1 2">CFBP 7493</strain>
    </source>
</reference>
<accession>A0A399NS36</accession>
<organism evidence="1 2">
    <name type="scientific">Clavibacter michiganensis</name>
    <dbReference type="NCBI Taxonomy" id="28447"/>
    <lineage>
        <taxon>Bacteria</taxon>
        <taxon>Bacillati</taxon>
        <taxon>Actinomycetota</taxon>
        <taxon>Actinomycetes</taxon>
        <taxon>Micrococcales</taxon>
        <taxon>Microbacteriaceae</taxon>
        <taxon>Clavibacter</taxon>
    </lineage>
</organism>